<reference evidence="4" key="1">
    <citation type="submission" date="2019-06" db="EMBL/GenBank/DDBJ databases">
        <title>Draft genome sequence of the griseofulvin-producing fungus Xylaria cubensis strain G536.</title>
        <authorList>
            <person name="Mead M.E."/>
            <person name="Raja H.A."/>
            <person name="Steenwyk J.L."/>
            <person name="Knowles S.L."/>
            <person name="Oberlies N.H."/>
            <person name="Rokas A."/>
        </authorList>
    </citation>
    <scope>NUCLEOTIDE SEQUENCE [LARGE SCALE GENOMIC DNA]</scope>
    <source>
        <strain evidence="4">G536</strain>
    </source>
</reference>
<organism evidence="3 4">
    <name type="scientific">Xylaria flabelliformis</name>
    <dbReference type="NCBI Taxonomy" id="2512241"/>
    <lineage>
        <taxon>Eukaryota</taxon>
        <taxon>Fungi</taxon>
        <taxon>Dikarya</taxon>
        <taxon>Ascomycota</taxon>
        <taxon>Pezizomycotina</taxon>
        <taxon>Sordariomycetes</taxon>
        <taxon>Xylariomycetidae</taxon>
        <taxon>Xylariales</taxon>
        <taxon>Xylariaceae</taxon>
        <taxon>Xylaria</taxon>
    </lineage>
</organism>
<dbReference type="Proteomes" id="UP000319160">
    <property type="component" value="Unassembled WGS sequence"/>
</dbReference>
<feature type="signal peptide" evidence="2">
    <location>
        <begin position="1"/>
        <end position="22"/>
    </location>
</feature>
<keyword evidence="2" id="KW-0732">Signal</keyword>
<dbReference type="STRING" id="2512241.A0A553IEX4"/>
<feature type="region of interest" description="Disordered" evidence="1">
    <location>
        <begin position="45"/>
        <end position="87"/>
    </location>
</feature>
<comment type="caution">
    <text evidence="3">The sequence shown here is derived from an EMBL/GenBank/DDBJ whole genome shotgun (WGS) entry which is preliminary data.</text>
</comment>
<evidence type="ECO:0000313" key="4">
    <source>
        <dbReference type="Proteomes" id="UP000319160"/>
    </source>
</evidence>
<proteinExistence type="predicted"/>
<evidence type="ECO:0000256" key="1">
    <source>
        <dbReference type="SAM" id="MobiDB-lite"/>
    </source>
</evidence>
<dbReference type="OrthoDB" id="5420777at2759"/>
<keyword evidence="4" id="KW-1185">Reference proteome</keyword>
<dbReference type="AlphaFoldDB" id="A0A553IEX4"/>
<sequence>MTTVKSALWWVVLLSCHHAITAVKDHHSVDDKPYKRLAIRSNTTSTLDNASSPYSSVTVSNIPSSTRTKQDASPQPHVPSDAASETSFTVPRILSAEGIGIATPTDRDDGSVSTAGVRDSDARVFGDTFIASLTTFSRPPLAAPSGLANQRNSTNFAFPTFSPSITYNITSTKTKGQYANSSTVTRPSSTTVSLSTTTEDFCTSTNGPFSTVIEYSIIHTWTITWLGDPADYTPPFPTISAPRPCTPTKTSATGRFTISVCDSSGQSCSLIHVTGEPTPTAPTDPWWVWITDTSAIRGMEPTLTFVTTDRNPAVVFPTSLPPDYGGSPDPKGNVHSAAYPNEAQSPDPPGYGGEVTTKQIVKSASLAPPITVIVKPSVVVIDGQTFTNDPAQPTSTVVVDQNTFTINPTQVIGMDATLTRPPNGGVTPPQPTETTISGIGVSIVEGSSEGSSVVVLDKTSFTIGPNPSTVTIRDQAITIGPGAIVFPSQTLGIPVAQDTTQVVFGAELITAVGSDKVIIEGRTIIYGPGSSTITEIIDGDTILIGPSGIIAHGETYGGSHATSTETQFAVVGGVTISQIGSTVVVIQGVTHTLDPLVPGQIKTTVVGGERITIGPEGVGIESWTLDSPYASTTTITPNSGPTVVMPTATATAGNPNKENDSSSLASKRPHWLLVAGIGLTAYFLRIELLLTI</sequence>
<evidence type="ECO:0000313" key="3">
    <source>
        <dbReference type="EMBL" id="TRX98730.1"/>
    </source>
</evidence>
<gene>
    <name evidence="3" type="ORF">FHL15_000072</name>
</gene>
<feature type="region of interest" description="Disordered" evidence="1">
    <location>
        <begin position="319"/>
        <end position="352"/>
    </location>
</feature>
<feature type="chain" id="PRO_5022192854" evidence="2">
    <location>
        <begin position="23"/>
        <end position="692"/>
    </location>
</feature>
<protein>
    <submittedName>
        <fullName evidence="3">Uncharacterized protein</fullName>
    </submittedName>
</protein>
<evidence type="ECO:0000256" key="2">
    <source>
        <dbReference type="SAM" id="SignalP"/>
    </source>
</evidence>
<feature type="compositionally biased region" description="Polar residues" evidence="1">
    <location>
        <begin position="45"/>
        <end position="73"/>
    </location>
</feature>
<dbReference type="PROSITE" id="PS51257">
    <property type="entry name" value="PROKAR_LIPOPROTEIN"/>
    <property type="match status" value="1"/>
</dbReference>
<name>A0A553IEX4_9PEZI</name>
<accession>A0A553IEX4</accession>
<dbReference type="EMBL" id="VFLP01000001">
    <property type="protein sequence ID" value="TRX98730.1"/>
    <property type="molecule type" value="Genomic_DNA"/>
</dbReference>